<feature type="coiled-coil region" evidence="1">
    <location>
        <begin position="226"/>
        <end position="253"/>
    </location>
</feature>
<feature type="signal peptide" evidence="2">
    <location>
        <begin position="1"/>
        <end position="27"/>
    </location>
</feature>
<keyword evidence="1" id="KW-0175">Coiled coil</keyword>
<accession>A0A3P3QJR9</accession>
<name>A0A3P3QJR9_9GAMM</name>
<sequence>MCEKNYSLMRFVLTMLCGFCLCWSLQAKTYVIGIEQLDYYPHYDFKSAQPRGYFFDLMQLYSQWSGDKFVFKALPVKRLYKDSVELTDFVYPDNKAWQPHLGVDEQITKYYSAPVIYTLGATMVLPHKQQMRLSEFKVLANIHGFSPTLWMKLKKHYKFTILDVPDAESALRMTIRHRVDAANVEYNVALYHLEQMKLPGALVMAEHLPFSNLAFHLSSQKHPEQIRRFNQFLIEQQDQIQQLKQRYALVEYREQLPTLPVSQQVKAEIH</sequence>
<dbReference type="EMBL" id="RRCF01000002">
    <property type="protein sequence ID" value="RRJ21407.1"/>
    <property type="molecule type" value="Genomic_DNA"/>
</dbReference>
<dbReference type="RefSeq" id="WP_046521375.1">
    <property type="nucleotide sequence ID" value="NZ_LAVS01000096.1"/>
</dbReference>
<keyword evidence="2" id="KW-0732">Signal</keyword>
<evidence type="ECO:0000256" key="1">
    <source>
        <dbReference type="SAM" id="Coils"/>
    </source>
</evidence>
<evidence type="ECO:0008006" key="5">
    <source>
        <dbReference type="Google" id="ProtNLM"/>
    </source>
</evidence>
<comment type="caution">
    <text evidence="3">The sequence shown here is derived from an EMBL/GenBank/DDBJ whole genome shotgun (WGS) entry which is preliminary data.</text>
</comment>
<organism evidence="3 4">
    <name type="scientific">Rheinheimera mesophila</name>
    <dbReference type="NCBI Taxonomy" id="1547515"/>
    <lineage>
        <taxon>Bacteria</taxon>
        <taxon>Pseudomonadati</taxon>
        <taxon>Pseudomonadota</taxon>
        <taxon>Gammaproteobacteria</taxon>
        <taxon>Chromatiales</taxon>
        <taxon>Chromatiaceae</taxon>
        <taxon>Rheinheimera</taxon>
    </lineage>
</organism>
<keyword evidence="4" id="KW-1185">Reference proteome</keyword>
<gene>
    <name evidence="3" type="ORF">EIK76_11060</name>
</gene>
<dbReference type="AlphaFoldDB" id="A0A3P3QJR9"/>
<proteinExistence type="predicted"/>
<evidence type="ECO:0000313" key="4">
    <source>
        <dbReference type="Proteomes" id="UP000276260"/>
    </source>
</evidence>
<protein>
    <recommendedName>
        <fullName evidence="5">Solute-binding protein family 3/N-terminal domain-containing protein</fullName>
    </recommendedName>
</protein>
<evidence type="ECO:0000313" key="3">
    <source>
        <dbReference type="EMBL" id="RRJ21407.1"/>
    </source>
</evidence>
<dbReference type="Proteomes" id="UP000276260">
    <property type="component" value="Unassembled WGS sequence"/>
</dbReference>
<reference evidence="3 4" key="1">
    <citation type="submission" date="2018-11" db="EMBL/GenBank/DDBJ databases">
        <title>Draft genome analysis of Rheinheimera mesophila isolated from an industrial waste site.</title>
        <authorList>
            <person name="Yu Q."/>
            <person name="Qi Y."/>
            <person name="Zhang H."/>
            <person name="Lu Y."/>
            <person name="Pu J."/>
        </authorList>
    </citation>
    <scope>NUCLEOTIDE SEQUENCE [LARGE SCALE GENOMIC DNA]</scope>
    <source>
        <strain evidence="3 4">IITR13</strain>
    </source>
</reference>
<dbReference type="SUPFAM" id="SSF53850">
    <property type="entry name" value="Periplasmic binding protein-like II"/>
    <property type="match status" value="1"/>
</dbReference>
<evidence type="ECO:0000256" key="2">
    <source>
        <dbReference type="SAM" id="SignalP"/>
    </source>
</evidence>
<dbReference type="Gene3D" id="3.40.190.10">
    <property type="entry name" value="Periplasmic binding protein-like II"/>
    <property type="match status" value="2"/>
</dbReference>
<feature type="chain" id="PRO_5018687678" description="Solute-binding protein family 3/N-terminal domain-containing protein" evidence="2">
    <location>
        <begin position="28"/>
        <end position="270"/>
    </location>
</feature>
<dbReference type="OrthoDB" id="5416480at2"/>